<dbReference type="Gene3D" id="4.10.1000.10">
    <property type="entry name" value="Zinc finger, CCCH-type"/>
    <property type="match status" value="2"/>
</dbReference>
<evidence type="ECO:0000313" key="10">
    <source>
        <dbReference type="Proteomes" id="UP001359559"/>
    </source>
</evidence>
<dbReference type="Proteomes" id="UP001359559">
    <property type="component" value="Unassembled WGS sequence"/>
</dbReference>
<feature type="zinc finger region" description="C3H1-type" evidence="6">
    <location>
        <begin position="83"/>
        <end position="110"/>
    </location>
</feature>
<organism evidence="9 10">
    <name type="scientific">Clitoria ternatea</name>
    <name type="common">Butterfly pea</name>
    <dbReference type="NCBI Taxonomy" id="43366"/>
    <lineage>
        <taxon>Eukaryota</taxon>
        <taxon>Viridiplantae</taxon>
        <taxon>Streptophyta</taxon>
        <taxon>Embryophyta</taxon>
        <taxon>Tracheophyta</taxon>
        <taxon>Spermatophyta</taxon>
        <taxon>Magnoliopsida</taxon>
        <taxon>eudicotyledons</taxon>
        <taxon>Gunneridae</taxon>
        <taxon>Pentapetalae</taxon>
        <taxon>rosids</taxon>
        <taxon>fabids</taxon>
        <taxon>Fabales</taxon>
        <taxon>Fabaceae</taxon>
        <taxon>Papilionoideae</taxon>
        <taxon>50 kb inversion clade</taxon>
        <taxon>NPAAA clade</taxon>
        <taxon>indigoferoid/millettioid clade</taxon>
        <taxon>Phaseoleae</taxon>
        <taxon>Clitoria</taxon>
    </lineage>
</organism>
<dbReference type="FunFam" id="4.10.1000.10:FF:000021">
    <property type="entry name" value="Zinc finger CCCH domain-containing protein 17"/>
    <property type="match status" value="1"/>
</dbReference>
<dbReference type="AlphaFoldDB" id="A0AAN9EXP8"/>
<dbReference type="InterPro" id="IPR000571">
    <property type="entry name" value="Znf_CCCH"/>
</dbReference>
<comment type="caution">
    <text evidence="9">The sequence shown here is derived from an EMBL/GenBank/DDBJ whole genome shotgun (WGS) entry which is preliminary data.</text>
</comment>
<feature type="region of interest" description="Disordered" evidence="7">
    <location>
        <begin position="214"/>
        <end position="242"/>
    </location>
</feature>
<feature type="zinc finger region" description="C3H1-type" evidence="6">
    <location>
        <begin position="37"/>
        <end position="63"/>
    </location>
</feature>
<dbReference type="SUPFAM" id="SSF90229">
    <property type="entry name" value="CCCH zinc finger"/>
    <property type="match status" value="1"/>
</dbReference>
<dbReference type="GO" id="GO:0003729">
    <property type="term" value="F:mRNA binding"/>
    <property type="evidence" value="ECO:0007669"/>
    <property type="project" value="TreeGrafter"/>
</dbReference>
<dbReference type="SMART" id="SM00356">
    <property type="entry name" value="ZnF_C3H1"/>
    <property type="match status" value="3"/>
</dbReference>
<dbReference type="EMBL" id="JAYKXN010000008">
    <property type="protein sequence ID" value="KAK7264949.1"/>
    <property type="molecule type" value="Genomic_DNA"/>
</dbReference>
<evidence type="ECO:0000313" key="9">
    <source>
        <dbReference type="EMBL" id="KAK7264949.1"/>
    </source>
</evidence>
<dbReference type="Pfam" id="PF00642">
    <property type="entry name" value="zf-CCCH"/>
    <property type="match status" value="1"/>
</dbReference>
<evidence type="ECO:0000256" key="4">
    <source>
        <dbReference type="ARBA" id="ARBA00022833"/>
    </source>
</evidence>
<reference evidence="9 10" key="1">
    <citation type="submission" date="2024-01" db="EMBL/GenBank/DDBJ databases">
        <title>The genomes of 5 underutilized Papilionoideae crops provide insights into root nodulation and disease resistance.</title>
        <authorList>
            <person name="Yuan L."/>
        </authorList>
    </citation>
    <scope>NUCLEOTIDE SEQUENCE [LARGE SCALE GENOMIC DNA]</scope>
    <source>
        <strain evidence="9">LY-2023</strain>
        <tissue evidence="9">Leaf</tissue>
    </source>
</reference>
<evidence type="ECO:0000256" key="6">
    <source>
        <dbReference type="PROSITE-ProRule" id="PRU00723"/>
    </source>
</evidence>
<feature type="domain" description="C3H1-type" evidence="8">
    <location>
        <begin position="37"/>
        <end position="63"/>
    </location>
</feature>
<keyword evidence="10" id="KW-1185">Reference proteome</keyword>
<proteinExistence type="predicted"/>
<dbReference type="InterPro" id="IPR041686">
    <property type="entry name" value="Znf-CCCH_3"/>
</dbReference>
<feature type="compositionally biased region" description="Basic and acidic residues" evidence="7">
    <location>
        <begin position="486"/>
        <end position="495"/>
    </location>
</feature>
<dbReference type="PANTHER" id="PTHR15725">
    <property type="entry name" value="ZN-FINGER, C-X8-C-X5-C-X3-H TYPE-CONTAINING"/>
    <property type="match status" value="1"/>
</dbReference>
<dbReference type="PROSITE" id="PS50103">
    <property type="entry name" value="ZF_C3H1"/>
    <property type="match status" value="3"/>
</dbReference>
<protein>
    <recommendedName>
        <fullName evidence="8">C3H1-type domain-containing protein</fullName>
    </recommendedName>
</protein>
<dbReference type="Pfam" id="PF15663">
    <property type="entry name" value="zf-CCCH_3"/>
    <property type="match status" value="1"/>
</dbReference>
<dbReference type="GO" id="GO:0008270">
    <property type="term" value="F:zinc ion binding"/>
    <property type="evidence" value="ECO:0007669"/>
    <property type="project" value="UniProtKB-KW"/>
</dbReference>
<evidence type="ECO:0000256" key="3">
    <source>
        <dbReference type="ARBA" id="ARBA00022771"/>
    </source>
</evidence>
<evidence type="ECO:0000256" key="7">
    <source>
        <dbReference type="SAM" id="MobiDB-lite"/>
    </source>
</evidence>
<evidence type="ECO:0000256" key="5">
    <source>
        <dbReference type="ARBA" id="ARBA00023125"/>
    </source>
</evidence>
<keyword evidence="2" id="KW-0677">Repeat</keyword>
<dbReference type="InterPro" id="IPR036855">
    <property type="entry name" value="Znf_CCCH_sf"/>
</dbReference>
<keyword evidence="1 6" id="KW-0479">Metal-binding</keyword>
<keyword evidence="3 6" id="KW-0863">Zinc-finger</keyword>
<feature type="domain" description="C3H1-type" evidence="8">
    <location>
        <begin position="83"/>
        <end position="110"/>
    </location>
</feature>
<evidence type="ECO:0000256" key="1">
    <source>
        <dbReference type="ARBA" id="ARBA00022723"/>
    </source>
</evidence>
<feature type="domain" description="C3H1-type" evidence="8">
    <location>
        <begin position="7"/>
        <end position="35"/>
    </location>
</feature>
<gene>
    <name evidence="9" type="ORF">RJT34_32563</name>
</gene>
<dbReference type="PANTHER" id="PTHR15725:SF0">
    <property type="entry name" value="ZINC FINGER CCCH DOMAIN-CONTAINING PROTEIN 32-LIKE"/>
    <property type="match status" value="1"/>
</dbReference>
<evidence type="ECO:0000259" key="8">
    <source>
        <dbReference type="PROSITE" id="PS50103"/>
    </source>
</evidence>
<accession>A0AAN9EXP8</accession>
<feature type="zinc finger region" description="C3H1-type" evidence="6">
    <location>
        <begin position="7"/>
        <end position="35"/>
    </location>
</feature>
<keyword evidence="4 6" id="KW-0862">Zinc</keyword>
<sequence length="531" mass="61105">MDEDLVKRNTDCVYFLASPLTCKKGSECEYRHNEIARLNPRDCWYWLSGHCLNPTCAFRHPPLDGHTGVPVPSEPTQTSLPSNKTTVPCYFFFNGFCSKGDTCSFLHGPDDSVFTVKPGKSDNESTDALSLENKASSGNRTGVVSTPAETHFHRSLNAPKNFSDFKLQPKVHHQPPLPKNVKRQGDSQEKLEYEEAIVTRSDSLLPDDGLVHNISHDQSSEGQANSHIDPEERWESSPHSPGFDVLVHDELDNLGYEEDSEYMPVLDRDEQELNEQYLGYEYKDPVEYDSMCPEADILYEQETYDGYQCLDRDFTCSNGRKVHTYPKDIILDSVLSRKRIRMSAEMDAYDKNLDLRDHLRRRREINSPPVAGFIRRQESSFMIQNQERHQRHGIDKLPSRRLTSQLGFCAVDSIGNGEVETLSIANKQRLLRPSQQHRPRKYYREKPAKKQFLSSKITRKPVLKQRRFIHESTTFSGPKTLAEIKEEKKKAEESLHYNSKSTDFQDPKPLSEILKDKRTMDQVRDDNICNN</sequence>
<name>A0AAN9EXP8_CLITE</name>
<evidence type="ECO:0000256" key="2">
    <source>
        <dbReference type="ARBA" id="ARBA00022737"/>
    </source>
</evidence>
<feature type="compositionally biased region" description="Basic and acidic residues" evidence="7">
    <location>
        <begin position="513"/>
        <end position="531"/>
    </location>
</feature>
<feature type="compositionally biased region" description="Polar residues" evidence="7">
    <location>
        <begin position="133"/>
        <end position="145"/>
    </location>
</feature>
<feature type="region of interest" description="Disordered" evidence="7">
    <location>
        <begin position="168"/>
        <end position="189"/>
    </location>
</feature>
<keyword evidence="5" id="KW-0238">DNA-binding</keyword>
<dbReference type="GO" id="GO:0003677">
    <property type="term" value="F:DNA binding"/>
    <property type="evidence" value="ECO:0007669"/>
    <property type="project" value="UniProtKB-KW"/>
</dbReference>
<feature type="region of interest" description="Disordered" evidence="7">
    <location>
        <begin position="486"/>
        <end position="531"/>
    </location>
</feature>
<feature type="region of interest" description="Disordered" evidence="7">
    <location>
        <begin position="116"/>
        <end position="145"/>
    </location>
</feature>